<name>A0A833RAW9_9POAL</name>
<keyword evidence="2" id="KW-1133">Transmembrane helix</keyword>
<evidence type="ECO:0000256" key="2">
    <source>
        <dbReference type="SAM" id="Phobius"/>
    </source>
</evidence>
<dbReference type="PANTHER" id="PTHR33429">
    <property type="entry name" value="OS02G0708000 PROTEIN-RELATED"/>
    <property type="match status" value="1"/>
</dbReference>
<organism evidence="3 4">
    <name type="scientific">Carex littledalei</name>
    <dbReference type="NCBI Taxonomy" id="544730"/>
    <lineage>
        <taxon>Eukaryota</taxon>
        <taxon>Viridiplantae</taxon>
        <taxon>Streptophyta</taxon>
        <taxon>Embryophyta</taxon>
        <taxon>Tracheophyta</taxon>
        <taxon>Spermatophyta</taxon>
        <taxon>Magnoliopsida</taxon>
        <taxon>Liliopsida</taxon>
        <taxon>Poales</taxon>
        <taxon>Cyperaceae</taxon>
        <taxon>Cyperoideae</taxon>
        <taxon>Cariceae</taxon>
        <taxon>Carex</taxon>
        <taxon>Carex subgen. Euthyceras</taxon>
    </lineage>
</organism>
<dbReference type="EMBL" id="SWLB01000001">
    <property type="protein sequence ID" value="KAF3341920.1"/>
    <property type="molecule type" value="Genomic_DNA"/>
</dbReference>
<keyword evidence="2" id="KW-0812">Transmembrane</keyword>
<dbReference type="OrthoDB" id="650435at2759"/>
<feature type="region of interest" description="Disordered" evidence="1">
    <location>
        <begin position="86"/>
        <end position="134"/>
    </location>
</feature>
<gene>
    <name evidence="3" type="ORF">FCM35_KLT00558</name>
</gene>
<feature type="transmembrane region" description="Helical" evidence="2">
    <location>
        <begin position="30"/>
        <end position="52"/>
    </location>
</feature>
<comment type="caution">
    <text evidence="3">The sequence shown here is derived from an EMBL/GenBank/DDBJ whole genome shotgun (WGS) entry which is preliminary data.</text>
</comment>
<protein>
    <submittedName>
        <fullName evidence="3">Uncharacterized protein</fullName>
    </submittedName>
</protein>
<accession>A0A833RAW9</accession>
<dbReference type="Proteomes" id="UP000623129">
    <property type="component" value="Unassembled WGS sequence"/>
</dbReference>
<dbReference type="PANTHER" id="PTHR33429:SF2">
    <property type="entry name" value="OS01G0888850 PROTEIN"/>
    <property type="match status" value="1"/>
</dbReference>
<evidence type="ECO:0000313" key="3">
    <source>
        <dbReference type="EMBL" id="KAF3341920.1"/>
    </source>
</evidence>
<dbReference type="AlphaFoldDB" id="A0A833RAW9"/>
<feature type="compositionally biased region" description="Pro residues" evidence="1">
    <location>
        <begin position="91"/>
        <end position="107"/>
    </location>
</feature>
<evidence type="ECO:0000313" key="4">
    <source>
        <dbReference type="Proteomes" id="UP000623129"/>
    </source>
</evidence>
<evidence type="ECO:0000256" key="1">
    <source>
        <dbReference type="SAM" id="MobiDB-lite"/>
    </source>
</evidence>
<keyword evidence="4" id="KW-1185">Reference proteome</keyword>
<proteinExistence type="predicted"/>
<keyword evidence="2" id="KW-0472">Membrane</keyword>
<sequence>MDAAFPPPPPPSLPTAVIHRSYGGNSFGPLIVALAVITVLGALAVFMGRICFGRRTVFGYGRYDLEAWVETKCASCVDGRMDVAIPRPRHVAPPPPPPPVTVEPPPVEAETTNGASPVVEKELPEQQPGTNSES</sequence>
<reference evidence="3" key="1">
    <citation type="submission" date="2020-01" db="EMBL/GenBank/DDBJ databases">
        <title>Genome sequence of Kobresia littledalei, the first chromosome-level genome in the family Cyperaceae.</title>
        <authorList>
            <person name="Qu G."/>
        </authorList>
    </citation>
    <scope>NUCLEOTIDE SEQUENCE</scope>
    <source>
        <strain evidence="3">C.B.Clarke</strain>
        <tissue evidence="3">Leaf</tissue>
    </source>
</reference>